<keyword evidence="1" id="KW-0812">Transmembrane</keyword>
<dbReference type="InterPro" id="IPR037522">
    <property type="entry name" value="HD_GYP_dom"/>
</dbReference>
<feature type="transmembrane region" description="Helical" evidence="1">
    <location>
        <begin position="35"/>
        <end position="53"/>
    </location>
</feature>
<feature type="transmembrane region" description="Helical" evidence="1">
    <location>
        <begin position="169"/>
        <end position="190"/>
    </location>
</feature>
<comment type="caution">
    <text evidence="3">The sequence shown here is derived from an EMBL/GenBank/DDBJ whole genome shotgun (WGS) entry which is preliminary data.</text>
</comment>
<evidence type="ECO:0000256" key="1">
    <source>
        <dbReference type="SAM" id="Phobius"/>
    </source>
</evidence>
<dbReference type="Pfam" id="PF13487">
    <property type="entry name" value="HD_5"/>
    <property type="match status" value="1"/>
</dbReference>
<keyword evidence="1" id="KW-1133">Transmembrane helix</keyword>
<protein>
    <submittedName>
        <fullName evidence="3">HD-GYP domain-containing protein (C-di-GMP phosphodiesterase class II)</fullName>
    </submittedName>
</protein>
<dbReference type="SUPFAM" id="SSF109604">
    <property type="entry name" value="HD-domain/PDEase-like"/>
    <property type="match status" value="1"/>
</dbReference>
<dbReference type="InterPro" id="IPR048437">
    <property type="entry name" value="MASE11"/>
</dbReference>
<evidence type="ECO:0000313" key="3">
    <source>
        <dbReference type="EMBL" id="MBB6480467.1"/>
    </source>
</evidence>
<proteinExistence type="predicted"/>
<feature type="transmembrane region" description="Helical" evidence="1">
    <location>
        <begin position="137"/>
        <end position="157"/>
    </location>
</feature>
<dbReference type="Proteomes" id="UP000587760">
    <property type="component" value="Unassembled WGS sequence"/>
</dbReference>
<sequence length="417" mass="47086">MGSLNSPSRSHSEEIYSEMNMEQNMKFWRKKICDSIYYFLSVFGIIAYIPSVLLSIRDGLPAVAIIDTIAYAAVIFITINKKINYRVRALMGSALFYLLGLFLIITLGPVGAGNLWLFAFSLIAGLTLGERASIISLAINTLTQIMIYLVLHFQILQYEFSYFSSADTWLIRAVNFVILNFIIVISHIIFVRGFQTLLKRANETKKATIIGLASLAEHRDSDTGDHLKRIQHFTTLIAGGLAENRDFSRYITATYINDISLSSILHDIGKVGIQDSILLKPGPLTNEEFEIIKQHTVFGGDVIKEIENNIEGRSLYLLAREIAYYHHEKWDGTGYPEGLSEKSIPLSARIVALVDVYDALTSNRPYKKAYPHEQAREIIISQAGKHFDPLIVDVFLQKEEDFIRLNSLAQSRESVYS</sequence>
<evidence type="ECO:0000313" key="4">
    <source>
        <dbReference type="Proteomes" id="UP000587760"/>
    </source>
</evidence>
<feature type="transmembrane region" description="Helical" evidence="1">
    <location>
        <begin position="59"/>
        <end position="77"/>
    </location>
</feature>
<dbReference type="InterPro" id="IPR003607">
    <property type="entry name" value="HD/PDEase_dom"/>
</dbReference>
<organism evidence="3 4">
    <name type="scientific">Spirochaeta isovalerica</name>
    <dbReference type="NCBI Taxonomy" id="150"/>
    <lineage>
        <taxon>Bacteria</taxon>
        <taxon>Pseudomonadati</taxon>
        <taxon>Spirochaetota</taxon>
        <taxon>Spirochaetia</taxon>
        <taxon>Spirochaetales</taxon>
        <taxon>Spirochaetaceae</taxon>
        <taxon>Spirochaeta</taxon>
    </lineage>
</organism>
<name>A0A841RB40_9SPIO</name>
<accession>A0A841RB40</accession>
<reference evidence="3 4" key="1">
    <citation type="submission" date="2020-08" db="EMBL/GenBank/DDBJ databases">
        <title>Genomic Encyclopedia of Type Strains, Phase IV (KMG-IV): sequencing the most valuable type-strain genomes for metagenomic binning, comparative biology and taxonomic classification.</title>
        <authorList>
            <person name="Goeker M."/>
        </authorList>
    </citation>
    <scope>NUCLEOTIDE SEQUENCE [LARGE SCALE GENOMIC DNA]</scope>
    <source>
        <strain evidence="3 4">DSM 2461</strain>
    </source>
</reference>
<dbReference type="AlphaFoldDB" id="A0A841RB40"/>
<dbReference type="PANTHER" id="PTHR45228">
    <property type="entry name" value="CYCLIC DI-GMP PHOSPHODIESTERASE TM_0186-RELATED"/>
    <property type="match status" value="1"/>
</dbReference>
<dbReference type="CDD" id="cd00077">
    <property type="entry name" value="HDc"/>
    <property type="match status" value="1"/>
</dbReference>
<dbReference type="Pfam" id="PF20969">
    <property type="entry name" value="MASE11"/>
    <property type="match status" value="1"/>
</dbReference>
<gene>
    <name evidence="3" type="ORF">HNR50_002130</name>
</gene>
<dbReference type="InterPro" id="IPR052020">
    <property type="entry name" value="Cyclic_di-GMP/3'3'-cGAMP_PDE"/>
</dbReference>
<dbReference type="PROSITE" id="PS51832">
    <property type="entry name" value="HD_GYP"/>
    <property type="match status" value="1"/>
</dbReference>
<keyword evidence="4" id="KW-1185">Reference proteome</keyword>
<dbReference type="RefSeq" id="WP_184746725.1">
    <property type="nucleotide sequence ID" value="NZ_JACHGJ010000003.1"/>
</dbReference>
<dbReference type="Gene3D" id="1.10.3210.10">
    <property type="entry name" value="Hypothetical protein af1432"/>
    <property type="match status" value="1"/>
</dbReference>
<dbReference type="PANTHER" id="PTHR45228:SF5">
    <property type="entry name" value="CYCLIC DI-GMP PHOSPHODIESTERASE VC_1348-RELATED"/>
    <property type="match status" value="1"/>
</dbReference>
<dbReference type="EMBL" id="JACHGJ010000003">
    <property type="protein sequence ID" value="MBB6480467.1"/>
    <property type="molecule type" value="Genomic_DNA"/>
</dbReference>
<feature type="domain" description="HD-GYP" evidence="2">
    <location>
        <begin position="201"/>
        <end position="411"/>
    </location>
</feature>
<evidence type="ECO:0000259" key="2">
    <source>
        <dbReference type="PROSITE" id="PS51832"/>
    </source>
</evidence>
<dbReference type="SMART" id="SM00471">
    <property type="entry name" value="HDc"/>
    <property type="match status" value="1"/>
</dbReference>
<keyword evidence="1" id="KW-0472">Membrane</keyword>